<dbReference type="EMBL" id="AYRZ02000002">
    <property type="protein sequence ID" value="PHT89092.1"/>
    <property type="molecule type" value="Genomic_DNA"/>
</dbReference>
<evidence type="ECO:0000259" key="1">
    <source>
        <dbReference type="Pfam" id="PF13456"/>
    </source>
</evidence>
<sequence length="94" mass="10187">MVVNTDGSCIQGKYGGGGAVRDSQGKVISAFAIPFGQGTSNMDEAATLLFGINWCNNKGFRSVTGETNLLLLTNCIRNKWKTPWTILAFIEEIQ</sequence>
<dbReference type="Gene3D" id="3.30.420.10">
    <property type="entry name" value="Ribonuclease H-like superfamily/Ribonuclease H"/>
    <property type="match status" value="1"/>
</dbReference>
<evidence type="ECO:0000313" key="3">
    <source>
        <dbReference type="Proteomes" id="UP000222542"/>
    </source>
</evidence>
<dbReference type="InterPro" id="IPR002156">
    <property type="entry name" value="RNaseH_domain"/>
</dbReference>
<dbReference type="PANTHER" id="PTHR47723">
    <property type="entry name" value="OS05G0353850 PROTEIN"/>
    <property type="match status" value="1"/>
</dbReference>
<keyword evidence="3" id="KW-1185">Reference proteome</keyword>
<accession>A0A2G3A4D5</accession>
<comment type="caution">
    <text evidence="2">The sequence shown here is derived from an EMBL/GenBank/DDBJ whole genome shotgun (WGS) entry which is preliminary data.</text>
</comment>
<dbReference type="InterPro" id="IPR036397">
    <property type="entry name" value="RNaseH_sf"/>
</dbReference>
<dbReference type="SMR" id="A0A2G3A4D5"/>
<name>A0A2G3A4D5_CAPAN</name>
<dbReference type="GO" id="GO:0003676">
    <property type="term" value="F:nucleic acid binding"/>
    <property type="evidence" value="ECO:0007669"/>
    <property type="project" value="InterPro"/>
</dbReference>
<reference evidence="2 3" key="2">
    <citation type="journal article" date="2017" name="Genome Biol.">
        <title>New reference genome sequences of hot pepper reveal the massive evolution of plant disease-resistance genes by retroduplication.</title>
        <authorList>
            <person name="Kim S."/>
            <person name="Park J."/>
            <person name="Yeom S.I."/>
            <person name="Kim Y.M."/>
            <person name="Seo E."/>
            <person name="Kim K.T."/>
            <person name="Kim M.S."/>
            <person name="Lee J.M."/>
            <person name="Cheong K."/>
            <person name="Shin H.S."/>
            <person name="Kim S.B."/>
            <person name="Han K."/>
            <person name="Lee J."/>
            <person name="Park M."/>
            <person name="Lee H.A."/>
            <person name="Lee H.Y."/>
            <person name="Lee Y."/>
            <person name="Oh S."/>
            <person name="Lee J.H."/>
            <person name="Choi E."/>
            <person name="Choi E."/>
            <person name="Lee S.E."/>
            <person name="Jeon J."/>
            <person name="Kim H."/>
            <person name="Choi G."/>
            <person name="Song H."/>
            <person name="Lee J."/>
            <person name="Lee S.C."/>
            <person name="Kwon J.K."/>
            <person name="Lee H.Y."/>
            <person name="Koo N."/>
            <person name="Hong Y."/>
            <person name="Kim R.W."/>
            <person name="Kang W.H."/>
            <person name="Huh J.H."/>
            <person name="Kang B.C."/>
            <person name="Yang T.J."/>
            <person name="Lee Y.H."/>
            <person name="Bennetzen J.L."/>
            <person name="Choi D."/>
        </authorList>
    </citation>
    <scope>NUCLEOTIDE SEQUENCE [LARGE SCALE GENOMIC DNA]</scope>
    <source>
        <strain evidence="3">cv. CM334</strain>
    </source>
</reference>
<feature type="domain" description="RNase H type-1" evidence="1">
    <location>
        <begin position="4"/>
        <end position="93"/>
    </location>
</feature>
<dbReference type="STRING" id="4072.A0A2G3A4D5"/>
<evidence type="ECO:0000313" key="2">
    <source>
        <dbReference type="EMBL" id="PHT89092.1"/>
    </source>
</evidence>
<dbReference type="OMA" id="NCIRNKW"/>
<dbReference type="GO" id="GO:0004523">
    <property type="term" value="F:RNA-DNA hybrid ribonuclease activity"/>
    <property type="evidence" value="ECO:0007669"/>
    <property type="project" value="InterPro"/>
</dbReference>
<dbReference type="InterPro" id="IPR012337">
    <property type="entry name" value="RNaseH-like_sf"/>
</dbReference>
<dbReference type="InterPro" id="IPR044730">
    <property type="entry name" value="RNase_H-like_dom_plant"/>
</dbReference>
<dbReference type="Pfam" id="PF13456">
    <property type="entry name" value="RVT_3"/>
    <property type="match status" value="1"/>
</dbReference>
<dbReference type="InterPro" id="IPR053151">
    <property type="entry name" value="RNase_H-like"/>
</dbReference>
<dbReference type="SUPFAM" id="SSF53098">
    <property type="entry name" value="Ribonuclease H-like"/>
    <property type="match status" value="1"/>
</dbReference>
<proteinExistence type="predicted"/>
<dbReference type="Proteomes" id="UP000222542">
    <property type="component" value="Unassembled WGS sequence"/>
</dbReference>
<organism evidence="2 3">
    <name type="scientific">Capsicum annuum</name>
    <name type="common">Capsicum pepper</name>
    <dbReference type="NCBI Taxonomy" id="4072"/>
    <lineage>
        <taxon>Eukaryota</taxon>
        <taxon>Viridiplantae</taxon>
        <taxon>Streptophyta</taxon>
        <taxon>Embryophyta</taxon>
        <taxon>Tracheophyta</taxon>
        <taxon>Spermatophyta</taxon>
        <taxon>Magnoliopsida</taxon>
        <taxon>eudicotyledons</taxon>
        <taxon>Gunneridae</taxon>
        <taxon>Pentapetalae</taxon>
        <taxon>asterids</taxon>
        <taxon>lamiids</taxon>
        <taxon>Solanales</taxon>
        <taxon>Solanaceae</taxon>
        <taxon>Solanoideae</taxon>
        <taxon>Capsiceae</taxon>
        <taxon>Capsicum</taxon>
    </lineage>
</organism>
<dbReference type="CDD" id="cd06222">
    <property type="entry name" value="RNase_H_like"/>
    <property type="match status" value="1"/>
</dbReference>
<protein>
    <recommendedName>
        <fullName evidence="1">RNase H type-1 domain-containing protein</fullName>
    </recommendedName>
</protein>
<gene>
    <name evidence="2" type="ORF">T459_04205</name>
</gene>
<dbReference type="PANTHER" id="PTHR47723:SF14">
    <property type="entry name" value="RNASE H TYPE-1 DOMAIN-CONTAINING PROTEIN"/>
    <property type="match status" value="1"/>
</dbReference>
<dbReference type="AlphaFoldDB" id="A0A2G3A4D5"/>
<reference evidence="2 3" key="1">
    <citation type="journal article" date="2014" name="Nat. Genet.">
        <title>Genome sequence of the hot pepper provides insights into the evolution of pungency in Capsicum species.</title>
        <authorList>
            <person name="Kim S."/>
            <person name="Park M."/>
            <person name="Yeom S.I."/>
            <person name="Kim Y.M."/>
            <person name="Lee J.M."/>
            <person name="Lee H.A."/>
            <person name="Seo E."/>
            <person name="Choi J."/>
            <person name="Cheong K."/>
            <person name="Kim K.T."/>
            <person name="Jung K."/>
            <person name="Lee G.W."/>
            <person name="Oh S.K."/>
            <person name="Bae C."/>
            <person name="Kim S.B."/>
            <person name="Lee H.Y."/>
            <person name="Kim S.Y."/>
            <person name="Kim M.S."/>
            <person name="Kang B.C."/>
            <person name="Jo Y.D."/>
            <person name="Yang H.B."/>
            <person name="Jeong H.J."/>
            <person name="Kang W.H."/>
            <person name="Kwon J.K."/>
            <person name="Shin C."/>
            <person name="Lim J.Y."/>
            <person name="Park J.H."/>
            <person name="Huh J.H."/>
            <person name="Kim J.S."/>
            <person name="Kim B.D."/>
            <person name="Cohen O."/>
            <person name="Paran I."/>
            <person name="Suh M.C."/>
            <person name="Lee S.B."/>
            <person name="Kim Y.K."/>
            <person name="Shin Y."/>
            <person name="Noh S.J."/>
            <person name="Park J."/>
            <person name="Seo Y.S."/>
            <person name="Kwon S.Y."/>
            <person name="Kim H.A."/>
            <person name="Park J.M."/>
            <person name="Kim H.J."/>
            <person name="Choi S.B."/>
            <person name="Bosland P.W."/>
            <person name="Reeves G."/>
            <person name="Jo S.H."/>
            <person name="Lee B.W."/>
            <person name="Cho H.T."/>
            <person name="Choi H.S."/>
            <person name="Lee M.S."/>
            <person name="Yu Y."/>
            <person name="Do Choi Y."/>
            <person name="Park B.S."/>
            <person name="van Deynze A."/>
            <person name="Ashrafi H."/>
            <person name="Hill T."/>
            <person name="Kim W.T."/>
            <person name="Pai H.S."/>
            <person name="Ahn H.K."/>
            <person name="Yeam I."/>
            <person name="Giovannoni J.J."/>
            <person name="Rose J.K."/>
            <person name="Sorensen I."/>
            <person name="Lee S.J."/>
            <person name="Kim R.W."/>
            <person name="Choi I.Y."/>
            <person name="Choi B.S."/>
            <person name="Lim J.S."/>
            <person name="Lee Y.H."/>
            <person name="Choi D."/>
        </authorList>
    </citation>
    <scope>NUCLEOTIDE SEQUENCE [LARGE SCALE GENOMIC DNA]</scope>
    <source>
        <strain evidence="3">cv. CM334</strain>
    </source>
</reference>
<dbReference type="Gramene" id="PHT89092">
    <property type="protein sequence ID" value="PHT89092"/>
    <property type="gene ID" value="T459_04205"/>
</dbReference>